<dbReference type="AlphaFoldDB" id="E6PF01"/>
<accession>E6PF01</accession>
<gene>
    <name evidence="2" type="ORF">CARN1_0212</name>
</gene>
<comment type="caution">
    <text evidence="2">The sequence shown here is derived from an EMBL/GenBank/DDBJ whole genome shotgun (WGS) entry which is preliminary data.</text>
</comment>
<reference evidence="2" key="1">
    <citation type="submission" date="2009-10" db="EMBL/GenBank/DDBJ databases">
        <title>Diversity of trophic interactions inside an arsenic-rich microbial ecosystem.</title>
        <authorList>
            <person name="Bertin P.N."/>
            <person name="Heinrich-Salmeron A."/>
            <person name="Pelletier E."/>
            <person name="Goulhen-Chollet F."/>
            <person name="Arsene-Ploetze F."/>
            <person name="Gallien S."/>
            <person name="Calteau A."/>
            <person name="Vallenet D."/>
            <person name="Casiot C."/>
            <person name="Chane-Woon-Ming B."/>
            <person name="Giloteaux L."/>
            <person name="Barakat M."/>
            <person name="Bonnefoy V."/>
            <person name="Bruneel O."/>
            <person name="Chandler M."/>
            <person name="Cleiss J."/>
            <person name="Duran R."/>
            <person name="Elbaz-Poulichet F."/>
            <person name="Fonknechten N."/>
            <person name="Lauga B."/>
            <person name="Mornico D."/>
            <person name="Ortet P."/>
            <person name="Schaeffer C."/>
            <person name="Siguier P."/>
            <person name="Alexander Thil Smith A."/>
            <person name="Van Dorsselaer A."/>
            <person name="Weissenbach J."/>
            <person name="Medigue C."/>
            <person name="Le Paslier D."/>
        </authorList>
    </citation>
    <scope>NUCLEOTIDE SEQUENCE</scope>
</reference>
<feature type="region of interest" description="Disordered" evidence="1">
    <location>
        <begin position="1"/>
        <end position="21"/>
    </location>
</feature>
<proteinExistence type="predicted"/>
<dbReference type="EMBL" id="CABL01000005">
    <property type="protein sequence ID" value="CBH75037.1"/>
    <property type="molecule type" value="Genomic_DNA"/>
</dbReference>
<evidence type="ECO:0000313" key="2">
    <source>
        <dbReference type="EMBL" id="CBH75037.1"/>
    </source>
</evidence>
<evidence type="ECO:0000256" key="1">
    <source>
        <dbReference type="SAM" id="MobiDB-lite"/>
    </source>
</evidence>
<organism evidence="2">
    <name type="scientific">mine drainage metagenome</name>
    <dbReference type="NCBI Taxonomy" id="410659"/>
    <lineage>
        <taxon>unclassified sequences</taxon>
        <taxon>metagenomes</taxon>
        <taxon>ecological metagenomes</taxon>
    </lineage>
</organism>
<protein>
    <submittedName>
        <fullName evidence="2">Uncharacterized protein</fullName>
    </submittedName>
</protein>
<sequence length="70" mass="7737">MSSRVAAAMSSRVAAASGVSRDFSRASIRALKQPTRRDNVANAKELGSQLRVQLFCTDARRRLRVFRTSP</sequence>
<name>E6PF01_9ZZZZ</name>